<name>A0AAE8ZXW0_CAEBR</name>
<organism evidence="2 3">
    <name type="scientific">Caenorhabditis briggsae</name>
    <dbReference type="NCBI Taxonomy" id="6238"/>
    <lineage>
        <taxon>Eukaryota</taxon>
        <taxon>Metazoa</taxon>
        <taxon>Ecdysozoa</taxon>
        <taxon>Nematoda</taxon>
        <taxon>Chromadorea</taxon>
        <taxon>Rhabditida</taxon>
        <taxon>Rhabditina</taxon>
        <taxon>Rhabditomorpha</taxon>
        <taxon>Rhabditoidea</taxon>
        <taxon>Rhabditidae</taxon>
        <taxon>Peloderinae</taxon>
        <taxon>Caenorhabditis</taxon>
    </lineage>
</organism>
<dbReference type="OMA" id="LSHIVCK"/>
<reference evidence="2 3" key="1">
    <citation type="submission" date="2022-02" db="EMBL/GenBank/DDBJ databases">
        <title>Chromosome-level reference genomes for two strains of Caenorhabditis briggsae: an improved platform for comparative genomics.</title>
        <authorList>
            <person name="Stevens L."/>
            <person name="Andersen E.C."/>
        </authorList>
    </citation>
    <scope>NUCLEOTIDE SEQUENCE [LARGE SCALE GENOMIC DNA]</scope>
    <source>
        <strain evidence="2">QX1410_ONT</strain>
        <tissue evidence="2">Whole-organism</tissue>
    </source>
</reference>
<protein>
    <recommendedName>
        <fullName evidence="1">DUF7809 domain-containing protein</fullName>
    </recommendedName>
</protein>
<evidence type="ECO:0000313" key="3">
    <source>
        <dbReference type="Proteomes" id="UP000827892"/>
    </source>
</evidence>
<sequence>MNTSALEAFASEVAAATNPIMMVEMIPIIKKYLPSKHQDLCKIVCNDGFINAADTRLAYYGGLGALLTQVKEFMNFPGSLEKFETELSALYLMTPNIHSSLTNQKYIYKSQLLAILQKIGEVPIIQLLPREDSKYYVLHSIIAIYLRTKESQMKDPFELMTYDDDQLAHLEAIISVQTLTFQGEDLDPSTSLENIIAKFKALLPTHPKDQKHKRLQRIIEEFHSSGKNVIVYQNLLFWTTILITEFDRFLAALPAYQGPTLVRVFHDDFAGKFVLERELLGLGNPETVEIETLRTVDFKKIREWQKENNLPVSPMGPDPYMMDQYEFVIMRIPRTFFRSIPIPAWSKKYFHHVTEVLIEILRDIISIRCVFQNLRMKRLEKLFVTMKETMNQFTETHPAIQLITESEATGIREAIEQCLLRYKVVPGNLKRIREIEGFHLKHLKEELKRLGVVSTFPDIVQVANDLFHGYHEDQLNDRALTTFDMYQAVEKCRLSHIVCKSETRSFFHKFNSCQKVHCLCAVCDQSK</sequence>
<dbReference type="PANTHER" id="PTHR21447">
    <property type="entry name" value="RING-TYPE DOMAIN-CONTAINING PROTEIN-RELATED"/>
    <property type="match status" value="1"/>
</dbReference>
<dbReference type="Pfam" id="PF25100">
    <property type="entry name" value="DUF7809"/>
    <property type="match status" value="1"/>
</dbReference>
<dbReference type="PANTHER" id="PTHR21447:SF11">
    <property type="entry name" value="RING-TYPE DOMAIN-CONTAINING PROTEIN"/>
    <property type="match status" value="1"/>
</dbReference>
<accession>A0AAE8ZXW0</accession>
<dbReference type="EMBL" id="CP090895">
    <property type="protein sequence ID" value="ULT86990.1"/>
    <property type="molecule type" value="Genomic_DNA"/>
</dbReference>
<gene>
    <name evidence="2" type="ORF">L3Y34_006622</name>
</gene>
<evidence type="ECO:0000259" key="1">
    <source>
        <dbReference type="Pfam" id="PF25100"/>
    </source>
</evidence>
<dbReference type="InterPro" id="IPR056711">
    <property type="entry name" value="DUF7809"/>
</dbReference>
<proteinExistence type="predicted"/>
<dbReference type="AlphaFoldDB" id="A0AAE8ZXW0"/>
<evidence type="ECO:0000313" key="2">
    <source>
        <dbReference type="EMBL" id="ULT86990.1"/>
    </source>
</evidence>
<feature type="domain" description="DUF7809" evidence="1">
    <location>
        <begin position="106"/>
        <end position="256"/>
    </location>
</feature>
<dbReference type="Proteomes" id="UP000827892">
    <property type="component" value="Chromosome V"/>
</dbReference>